<dbReference type="GO" id="GO:0005840">
    <property type="term" value="C:ribosome"/>
    <property type="evidence" value="ECO:0007669"/>
    <property type="project" value="TreeGrafter"/>
</dbReference>
<keyword evidence="6" id="KW-0067">ATP-binding</keyword>
<feature type="domain" description="Helicase C-terminal" evidence="8">
    <location>
        <begin position="215"/>
        <end position="326"/>
    </location>
</feature>
<dbReference type="PANTHER" id="PTHR47963:SF8">
    <property type="entry name" value="ATP-DEPENDENT RNA HELICASE DEAD"/>
    <property type="match status" value="1"/>
</dbReference>
<dbReference type="FunFam" id="3.40.50.300:FF:000108">
    <property type="entry name" value="ATP-dependent RNA helicase RhlE"/>
    <property type="match status" value="1"/>
</dbReference>
<evidence type="ECO:0000256" key="4">
    <source>
        <dbReference type="ARBA" id="ARBA00022801"/>
    </source>
</evidence>
<dbReference type="CDD" id="cd18787">
    <property type="entry name" value="SF2_C_DEAD"/>
    <property type="match status" value="1"/>
</dbReference>
<dbReference type="InterPro" id="IPR014001">
    <property type="entry name" value="Helicase_ATP-bd"/>
</dbReference>
<organism evidence="10">
    <name type="scientific">marine sediment metagenome</name>
    <dbReference type="NCBI Taxonomy" id="412755"/>
    <lineage>
        <taxon>unclassified sequences</taxon>
        <taxon>metagenomes</taxon>
        <taxon>ecological metagenomes</taxon>
    </lineage>
</organism>
<evidence type="ECO:0000256" key="1">
    <source>
        <dbReference type="ARBA" id="ARBA00012552"/>
    </source>
</evidence>
<evidence type="ECO:0000259" key="7">
    <source>
        <dbReference type="PROSITE" id="PS51192"/>
    </source>
</evidence>
<feature type="domain" description="DEAD-box RNA helicase Q" evidence="9">
    <location>
        <begin position="3"/>
        <end position="31"/>
    </location>
</feature>
<keyword evidence="5" id="KW-0347">Helicase</keyword>
<dbReference type="GO" id="GO:0016787">
    <property type="term" value="F:hydrolase activity"/>
    <property type="evidence" value="ECO:0007669"/>
    <property type="project" value="UniProtKB-KW"/>
</dbReference>
<name>A0A0F9C012_9ZZZZ</name>
<evidence type="ECO:0000256" key="5">
    <source>
        <dbReference type="ARBA" id="ARBA00022806"/>
    </source>
</evidence>
<dbReference type="GO" id="GO:0005829">
    <property type="term" value="C:cytosol"/>
    <property type="evidence" value="ECO:0007669"/>
    <property type="project" value="TreeGrafter"/>
</dbReference>
<dbReference type="Pfam" id="PF00270">
    <property type="entry name" value="DEAD"/>
    <property type="match status" value="1"/>
</dbReference>
<sequence>MTDEFAQLGLQPELVQTVSDLGYITPTPIQSQIIPLMLEGRDVIGHAQTGTGKTAAFVLPILQTMERGQCGIQALVLAPTRELAMQVAKAANEYGRCLNVRVLAVYGGQPYSPQINRLRQGVDIVVGTPGRLLDLIEKGELDLSHVNTVVIDEADEMLSMGFIEDIEEILKSIPSERQTALFSATIPPKISSIAKKYMHSPQSVVIESKHLTVDAIDHRYCLVNKEAEKLAVLTRIFEVEIITSALIFVRTRVGTSDLVNELMGRGFPAEALNEDLNQQTREQVLNRFRRNQTTVLVATDVAARGLDIDDISHVFNYDLPEDPELY</sequence>
<evidence type="ECO:0000256" key="2">
    <source>
        <dbReference type="ARBA" id="ARBA00022490"/>
    </source>
</evidence>
<dbReference type="SMART" id="SM00490">
    <property type="entry name" value="HELICc"/>
    <property type="match status" value="1"/>
</dbReference>
<feature type="non-terminal residue" evidence="10">
    <location>
        <position position="326"/>
    </location>
</feature>
<protein>
    <recommendedName>
        <fullName evidence="1">RNA helicase</fullName>
        <ecNumber evidence="1">3.6.4.13</ecNumber>
    </recommendedName>
</protein>
<accession>A0A0F9C012</accession>
<dbReference type="CDD" id="cd00268">
    <property type="entry name" value="DEADc"/>
    <property type="match status" value="1"/>
</dbReference>
<evidence type="ECO:0000256" key="6">
    <source>
        <dbReference type="ARBA" id="ARBA00022840"/>
    </source>
</evidence>
<dbReference type="InterPro" id="IPR014014">
    <property type="entry name" value="RNA_helicase_DEAD_Q_motif"/>
</dbReference>
<dbReference type="InterPro" id="IPR011545">
    <property type="entry name" value="DEAD/DEAH_box_helicase_dom"/>
</dbReference>
<dbReference type="AlphaFoldDB" id="A0A0F9C012"/>
<dbReference type="InterPro" id="IPR050547">
    <property type="entry name" value="DEAD_box_RNA_helicases"/>
</dbReference>
<dbReference type="SUPFAM" id="SSF52540">
    <property type="entry name" value="P-loop containing nucleoside triphosphate hydrolases"/>
    <property type="match status" value="2"/>
</dbReference>
<dbReference type="PROSITE" id="PS00039">
    <property type="entry name" value="DEAD_ATP_HELICASE"/>
    <property type="match status" value="1"/>
</dbReference>
<evidence type="ECO:0000259" key="8">
    <source>
        <dbReference type="PROSITE" id="PS51194"/>
    </source>
</evidence>
<dbReference type="InterPro" id="IPR044742">
    <property type="entry name" value="DEAD/DEAH_RhlB"/>
</dbReference>
<dbReference type="GO" id="GO:0005524">
    <property type="term" value="F:ATP binding"/>
    <property type="evidence" value="ECO:0007669"/>
    <property type="project" value="UniProtKB-KW"/>
</dbReference>
<dbReference type="PROSITE" id="PS51194">
    <property type="entry name" value="HELICASE_CTER"/>
    <property type="match status" value="1"/>
</dbReference>
<keyword evidence="2" id="KW-0963">Cytoplasm</keyword>
<dbReference type="Gene3D" id="3.40.50.300">
    <property type="entry name" value="P-loop containing nucleotide triphosphate hydrolases"/>
    <property type="match status" value="2"/>
</dbReference>
<keyword evidence="3" id="KW-0547">Nucleotide-binding</keyword>
<evidence type="ECO:0000259" key="9">
    <source>
        <dbReference type="PROSITE" id="PS51195"/>
    </source>
</evidence>
<dbReference type="GO" id="GO:0003724">
    <property type="term" value="F:RNA helicase activity"/>
    <property type="evidence" value="ECO:0007669"/>
    <property type="project" value="UniProtKB-EC"/>
</dbReference>
<dbReference type="EC" id="3.6.4.13" evidence="1"/>
<dbReference type="GO" id="GO:0033592">
    <property type="term" value="F:RNA strand annealing activity"/>
    <property type="evidence" value="ECO:0007669"/>
    <property type="project" value="TreeGrafter"/>
</dbReference>
<evidence type="ECO:0000256" key="3">
    <source>
        <dbReference type="ARBA" id="ARBA00022741"/>
    </source>
</evidence>
<feature type="domain" description="Helicase ATP-binding" evidence="7">
    <location>
        <begin position="34"/>
        <end position="204"/>
    </location>
</feature>
<keyword evidence="4" id="KW-0378">Hydrolase</keyword>
<proteinExistence type="predicted"/>
<gene>
    <name evidence="10" type="ORF">LCGC14_2667980</name>
</gene>
<dbReference type="InterPro" id="IPR001650">
    <property type="entry name" value="Helicase_C-like"/>
</dbReference>
<dbReference type="PANTHER" id="PTHR47963">
    <property type="entry name" value="DEAD-BOX ATP-DEPENDENT RNA HELICASE 47, MITOCHONDRIAL"/>
    <property type="match status" value="1"/>
</dbReference>
<dbReference type="InterPro" id="IPR000629">
    <property type="entry name" value="RNA-helicase_DEAD-box_CS"/>
</dbReference>
<evidence type="ECO:0000313" key="10">
    <source>
        <dbReference type="EMBL" id="KKK95919.1"/>
    </source>
</evidence>
<dbReference type="GO" id="GO:0009409">
    <property type="term" value="P:response to cold"/>
    <property type="evidence" value="ECO:0007669"/>
    <property type="project" value="TreeGrafter"/>
</dbReference>
<dbReference type="Pfam" id="PF00271">
    <property type="entry name" value="Helicase_C"/>
    <property type="match status" value="1"/>
</dbReference>
<dbReference type="EMBL" id="LAZR01046701">
    <property type="protein sequence ID" value="KKK95919.1"/>
    <property type="molecule type" value="Genomic_DNA"/>
</dbReference>
<comment type="caution">
    <text evidence="10">The sequence shown here is derived from an EMBL/GenBank/DDBJ whole genome shotgun (WGS) entry which is preliminary data.</text>
</comment>
<dbReference type="SMART" id="SM00487">
    <property type="entry name" value="DEXDc"/>
    <property type="match status" value="1"/>
</dbReference>
<reference evidence="10" key="1">
    <citation type="journal article" date="2015" name="Nature">
        <title>Complex archaea that bridge the gap between prokaryotes and eukaryotes.</title>
        <authorList>
            <person name="Spang A."/>
            <person name="Saw J.H."/>
            <person name="Jorgensen S.L."/>
            <person name="Zaremba-Niedzwiedzka K."/>
            <person name="Martijn J."/>
            <person name="Lind A.E."/>
            <person name="van Eijk R."/>
            <person name="Schleper C."/>
            <person name="Guy L."/>
            <person name="Ettema T.J."/>
        </authorList>
    </citation>
    <scope>NUCLEOTIDE SEQUENCE</scope>
</reference>
<dbReference type="PROSITE" id="PS51195">
    <property type="entry name" value="Q_MOTIF"/>
    <property type="match status" value="1"/>
</dbReference>
<dbReference type="InterPro" id="IPR027417">
    <property type="entry name" value="P-loop_NTPase"/>
</dbReference>
<dbReference type="PROSITE" id="PS51192">
    <property type="entry name" value="HELICASE_ATP_BIND_1"/>
    <property type="match status" value="1"/>
</dbReference>